<dbReference type="InterPro" id="IPR010982">
    <property type="entry name" value="Lambda_DNA-bd_dom_sf"/>
</dbReference>
<gene>
    <name evidence="2" type="ORF">HNP82_002357</name>
</gene>
<organism evidence="2 3">
    <name type="scientific">Catenibacillus scindens</name>
    <dbReference type="NCBI Taxonomy" id="673271"/>
    <lineage>
        <taxon>Bacteria</taxon>
        <taxon>Bacillati</taxon>
        <taxon>Bacillota</taxon>
        <taxon>Clostridia</taxon>
        <taxon>Lachnospirales</taxon>
        <taxon>Lachnospiraceae</taxon>
        <taxon>Catenibacillus</taxon>
    </lineage>
</organism>
<dbReference type="Proteomes" id="UP000543642">
    <property type="component" value="Unassembled WGS sequence"/>
</dbReference>
<reference evidence="2 3" key="1">
    <citation type="submission" date="2020-08" db="EMBL/GenBank/DDBJ databases">
        <title>Genomic Encyclopedia of Type Strains, Phase IV (KMG-IV): sequencing the most valuable type-strain genomes for metagenomic binning, comparative biology and taxonomic classification.</title>
        <authorList>
            <person name="Goeker M."/>
        </authorList>
    </citation>
    <scope>NUCLEOTIDE SEQUENCE [LARGE SCALE GENOMIC DNA]</scope>
    <source>
        <strain evidence="2 3">DSM 106146</strain>
    </source>
</reference>
<evidence type="ECO:0000313" key="3">
    <source>
        <dbReference type="Proteomes" id="UP000543642"/>
    </source>
</evidence>
<dbReference type="InterPro" id="IPR001387">
    <property type="entry name" value="Cro/C1-type_HTH"/>
</dbReference>
<dbReference type="RefSeq" id="WP_183774935.1">
    <property type="nucleotide sequence ID" value="NZ_JACHFW010000009.1"/>
</dbReference>
<evidence type="ECO:0000259" key="1">
    <source>
        <dbReference type="Pfam" id="PF13443"/>
    </source>
</evidence>
<proteinExistence type="predicted"/>
<feature type="domain" description="HTH cro/C1-type" evidence="1">
    <location>
        <begin position="11"/>
        <end position="65"/>
    </location>
</feature>
<evidence type="ECO:0000313" key="2">
    <source>
        <dbReference type="EMBL" id="MBB5265218.1"/>
    </source>
</evidence>
<keyword evidence="2" id="KW-0238">DNA-binding</keyword>
<dbReference type="Pfam" id="PF13443">
    <property type="entry name" value="HTH_26"/>
    <property type="match status" value="1"/>
</dbReference>
<keyword evidence="3" id="KW-1185">Reference proteome</keyword>
<dbReference type="AlphaFoldDB" id="A0A7W8HC22"/>
<dbReference type="GO" id="GO:0003677">
    <property type="term" value="F:DNA binding"/>
    <property type="evidence" value="ECO:0007669"/>
    <property type="project" value="UniProtKB-KW"/>
</dbReference>
<dbReference type="EMBL" id="JACHFW010000009">
    <property type="protein sequence ID" value="MBB5265218.1"/>
    <property type="molecule type" value="Genomic_DNA"/>
</dbReference>
<sequence>MIDYSPFWKTLEKSKESWNTLTTEHGVSNYVLLRLKKNEDVSMRTINRLCQILDCQIQDIVEYVP</sequence>
<protein>
    <submittedName>
        <fullName evidence="2">DNA-binding Xre family transcriptional regulator</fullName>
    </submittedName>
</protein>
<dbReference type="SUPFAM" id="SSF47413">
    <property type="entry name" value="lambda repressor-like DNA-binding domains"/>
    <property type="match status" value="1"/>
</dbReference>
<comment type="caution">
    <text evidence="2">The sequence shown here is derived from an EMBL/GenBank/DDBJ whole genome shotgun (WGS) entry which is preliminary data.</text>
</comment>
<accession>A0A7W8HC22</accession>
<name>A0A7W8HC22_9FIRM</name>